<dbReference type="SMART" id="SM00155">
    <property type="entry name" value="PLDc"/>
    <property type="match status" value="2"/>
</dbReference>
<evidence type="ECO:0000256" key="13">
    <source>
        <dbReference type="SAM" id="Phobius"/>
    </source>
</evidence>
<evidence type="ECO:0000256" key="3">
    <source>
        <dbReference type="ARBA" id="ARBA00022516"/>
    </source>
</evidence>
<dbReference type="GO" id="GO:0008808">
    <property type="term" value="F:cardiolipin synthase activity"/>
    <property type="evidence" value="ECO:0007669"/>
    <property type="project" value="UniProtKB-UniRule"/>
</dbReference>
<comment type="caution">
    <text evidence="15">The sequence shown here is derived from an EMBL/GenBank/DDBJ whole genome shotgun (WGS) entry which is preliminary data.</text>
</comment>
<evidence type="ECO:0000256" key="8">
    <source>
        <dbReference type="ARBA" id="ARBA00023098"/>
    </source>
</evidence>
<dbReference type="InterPro" id="IPR022924">
    <property type="entry name" value="Cardiolipin_synthase"/>
</dbReference>
<keyword evidence="6" id="KW-0677">Repeat</keyword>
<keyword evidence="9 13" id="KW-0472">Membrane</keyword>
<feature type="transmembrane region" description="Helical" evidence="13">
    <location>
        <begin position="78"/>
        <end position="96"/>
    </location>
</feature>
<gene>
    <name evidence="15" type="primary">cls</name>
    <name evidence="15" type="ORF">GN277_08625</name>
</gene>
<keyword evidence="10" id="KW-0594">Phospholipid biosynthesis</keyword>
<evidence type="ECO:0000256" key="1">
    <source>
        <dbReference type="ARBA" id="ARBA00004651"/>
    </source>
</evidence>
<evidence type="ECO:0000256" key="7">
    <source>
        <dbReference type="ARBA" id="ARBA00022989"/>
    </source>
</evidence>
<evidence type="ECO:0000256" key="10">
    <source>
        <dbReference type="ARBA" id="ARBA00023209"/>
    </source>
</evidence>
<feature type="transmembrane region" description="Helical" evidence="13">
    <location>
        <begin position="49"/>
        <end position="66"/>
    </location>
</feature>
<evidence type="ECO:0000256" key="9">
    <source>
        <dbReference type="ARBA" id="ARBA00023136"/>
    </source>
</evidence>
<keyword evidence="11" id="KW-1208">Phospholipid metabolism</keyword>
<protein>
    <recommendedName>
        <fullName evidence="12">Cardiolipin synthase</fullName>
        <ecNumber evidence="12">2.7.8.-</ecNumber>
    </recommendedName>
</protein>
<evidence type="ECO:0000256" key="12">
    <source>
        <dbReference type="NCBIfam" id="TIGR04265"/>
    </source>
</evidence>
<dbReference type="CDD" id="cd09154">
    <property type="entry name" value="PLDc_SMU_988_like_1"/>
    <property type="match status" value="1"/>
</dbReference>
<keyword evidence="8" id="KW-0443">Lipid metabolism</keyword>
<sequence length="520" mass="60308">MNKYEATGTAKKGLFRIIFSRTGIILLLVLAQFGMMVSSVYYLREYLPYIYGAMIILEAVVVIYIINTKGNPAFKMTWILCVLVFPLIGVLFYVFVQMQVGTRFMQNRLSTLRLETAPYMQQDQEIVDCLRASKSANAQLSYYLSRQLGFPTYRNTEIYYYPLGEYKFKAMLNELQKARKYIFMEYFIVEMGYMWGSILDILKRKAGQGVEVRFMYDGMCSISMLPYNYPRQLEKWGIQCKISNPIVPFLSTTQNNRDHRKICVIDGKVAFTGGVNLGDEYINQKERFGHWKDTAVMLKGDGVQSLTMLFLQMWNIGERRPEKYMRYLTPKRSELHRGMGYVIPYGDSPFDNENVGEEVYFHILNHAKKYVHIMTPYLILDNEMITTLTRVAKSGIEAVIIMPHIPDKWYAFAVAKTYYKELIESGVQIYEYTPGFVHAKVFVSDDDTATVGTINLDYRSLYLHYECGVFIYNNPEVDKIEADFQKTLAKCHKVTLVEVKERSMLTKVTGHVLRLVAPLM</sequence>
<keyword evidence="7 13" id="KW-1133">Transmembrane helix</keyword>
<dbReference type="PANTHER" id="PTHR21248">
    <property type="entry name" value="CARDIOLIPIN SYNTHASE"/>
    <property type="match status" value="1"/>
</dbReference>
<proteinExistence type="predicted"/>
<reference evidence="15 16" key="1">
    <citation type="submission" date="2019-12" db="EMBL/GenBank/DDBJ databases">
        <title>Sporaefaciens musculi gen. nov., sp. nov., a novel bacterium isolated from the caecum of an obese mouse.</title>
        <authorList>
            <person name="Rasmussen T.S."/>
            <person name="Streidl T."/>
            <person name="Hitch T.C.A."/>
            <person name="Wortmann E."/>
            <person name="Deptula P."/>
            <person name="Hansen M."/>
            <person name="Nielsen D.S."/>
            <person name="Clavel T."/>
            <person name="Vogensen F.K."/>
        </authorList>
    </citation>
    <scope>NUCLEOTIDE SEQUENCE [LARGE SCALE GENOMIC DNA]</scope>
    <source>
        <strain evidence="15 16">WCA-9-b2</strain>
    </source>
</reference>
<organism evidence="15 16">
    <name type="scientific">Sporofaciens musculi</name>
    <dbReference type="NCBI Taxonomy" id="2681861"/>
    <lineage>
        <taxon>Bacteria</taxon>
        <taxon>Bacillati</taxon>
        <taxon>Bacillota</taxon>
        <taxon>Clostridia</taxon>
        <taxon>Lachnospirales</taxon>
        <taxon>Lachnospiraceae</taxon>
        <taxon>Sporofaciens</taxon>
    </lineage>
</organism>
<comment type="subcellular location">
    <subcellularLocation>
        <location evidence="1">Cell membrane</location>
        <topology evidence="1">Multi-pass membrane protein</topology>
    </subcellularLocation>
</comment>
<dbReference type="EMBL" id="WUQX01000001">
    <property type="protein sequence ID" value="MXP75440.1"/>
    <property type="molecule type" value="Genomic_DNA"/>
</dbReference>
<evidence type="ECO:0000256" key="2">
    <source>
        <dbReference type="ARBA" id="ARBA00022475"/>
    </source>
</evidence>
<feature type="domain" description="PLD phosphodiesterase" evidence="14">
    <location>
        <begin position="433"/>
        <end position="460"/>
    </location>
</feature>
<dbReference type="NCBIfam" id="TIGR04265">
    <property type="entry name" value="bac_cardiolipin"/>
    <property type="match status" value="1"/>
</dbReference>
<evidence type="ECO:0000313" key="16">
    <source>
        <dbReference type="Proteomes" id="UP000460412"/>
    </source>
</evidence>
<evidence type="ECO:0000256" key="11">
    <source>
        <dbReference type="ARBA" id="ARBA00023264"/>
    </source>
</evidence>
<name>A0A7X3MFQ0_9FIRM</name>
<evidence type="ECO:0000256" key="5">
    <source>
        <dbReference type="ARBA" id="ARBA00022692"/>
    </source>
</evidence>
<evidence type="ECO:0000313" key="15">
    <source>
        <dbReference type="EMBL" id="MXP75440.1"/>
    </source>
</evidence>
<keyword evidence="3" id="KW-0444">Lipid biosynthesis</keyword>
<feature type="transmembrane region" description="Helical" evidence="13">
    <location>
        <begin position="21"/>
        <end position="43"/>
    </location>
</feature>
<dbReference type="EC" id="2.7.8.-" evidence="12"/>
<dbReference type="InterPro" id="IPR001736">
    <property type="entry name" value="PLipase_D/transphosphatidylase"/>
</dbReference>
<dbReference type="Proteomes" id="UP000460412">
    <property type="component" value="Unassembled WGS sequence"/>
</dbReference>
<feature type="domain" description="PLD phosphodiesterase" evidence="14">
    <location>
        <begin position="254"/>
        <end position="281"/>
    </location>
</feature>
<dbReference type="CDD" id="cd09160">
    <property type="entry name" value="PLDc_SMU_988_like_2"/>
    <property type="match status" value="1"/>
</dbReference>
<dbReference type="GO" id="GO:0032049">
    <property type="term" value="P:cardiolipin biosynthetic process"/>
    <property type="evidence" value="ECO:0007669"/>
    <property type="project" value="UniProtKB-UniRule"/>
</dbReference>
<dbReference type="PROSITE" id="PS50035">
    <property type="entry name" value="PLD"/>
    <property type="match status" value="2"/>
</dbReference>
<dbReference type="RefSeq" id="WP_159750695.1">
    <property type="nucleotide sequence ID" value="NZ_CASZNZ010000093.1"/>
</dbReference>
<evidence type="ECO:0000256" key="4">
    <source>
        <dbReference type="ARBA" id="ARBA00022679"/>
    </source>
</evidence>
<evidence type="ECO:0000256" key="6">
    <source>
        <dbReference type="ARBA" id="ARBA00022737"/>
    </source>
</evidence>
<dbReference type="Pfam" id="PF13091">
    <property type="entry name" value="PLDc_2"/>
    <property type="match status" value="2"/>
</dbReference>
<dbReference type="SUPFAM" id="SSF56024">
    <property type="entry name" value="Phospholipase D/nuclease"/>
    <property type="match status" value="2"/>
</dbReference>
<dbReference type="GO" id="GO:0005886">
    <property type="term" value="C:plasma membrane"/>
    <property type="evidence" value="ECO:0007669"/>
    <property type="project" value="UniProtKB-SubCell"/>
</dbReference>
<accession>A0A7X3MFQ0</accession>
<dbReference type="PANTHER" id="PTHR21248:SF22">
    <property type="entry name" value="PHOSPHOLIPASE D"/>
    <property type="match status" value="1"/>
</dbReference>
<dbReference type="InterPro" id="IPR025202">
    <property type="entry name" value="PLD-like_dom"/>
</dbReference>
<dbReference type="AlphaFoldDB" id="A0A7X3MFQ0"/>
<keyword evidence="5 13" id="KW-0812">Transmembrane</keyword>
<keyword evidence="16" id="KW-1185">Reference proteome</keyword>
<keyword evidence="4" id="KW-0808">Transferase</keyword>
<dbReference type="Gene3D" id="3.30.870.10">
    <property type="entry name" value="Endonuclease Chain A"/>
    <property type="match status" value="2"/>
</dbReference>
<dbReference type="InterPro" id="IPR027379">
    <property type="entry name" value="CLS_N"/>
</dbReference>
<keyword evidence="2" id="KW-1003">Cell membrane</keyword>
<evidence type="ECO:0000259" key="14">
    <source>
        <dbReference type="PROSITE" id="PS50035"/>
    </source>
</evidence>
<dbReference type="Pfam" id="PF13396">
    <property type="entry name" value="PLDc_N"/>
    <property type="match status" value="1"/>
</dbReference>